<dbReference type="KEGG" id="dzi:111299499"/>
<dbReference type="PANTHER" id="PTHR34282">
    <property type="entry name" value="OS01G0228800 PROTEIN-RELATED"/>
    <property type="match status" value="1"/>
</dbReference>
<evidence type="ECO:0000256" key="1">
    <source>
        <dbReference type="SAM" id="MobiDB-lite"/>
    </source>
</evidence>
<accession>A0A6P5ZD96</accession>
<dbReference type="AlphaFoldDB" id="A0A6P5ZD96"/>
<dbReference type="RefSeq" id="XP_022750450.1">
    <property type="nucleotide sequence ID" value="XM_022894715.1"/>
</dbReference>
<feature type="region of interest" description="Disordered" evidence="1">
    <location>
        <begin position="185"/>
        <end position="214"/>
    </location>
</feature>
<feature type="region of interest" description="Disordered" evidence="1">
    <location>
        <begin position="407"/>
        <end position="450"/>
    </location>
</feature>
<dbReference type="OrthoDB" id="761625at2759"/>
<dbReference type="PANTHER" id="PTHR34282:SF1">
    <property type="entry name" value="DUF3741 DOMAIN-CONTAINING PROTEIN"/>
    <property type="match status" value="1"/>
</dbReference>
<reference evidence="3" key="1">
    <citation type="submission" date="2025-08" db="UniProtKB">
        <authorList>
            <consortium name="RefSeq"/>
        </authorList>
    </citation>
    <scope>IDENTIFICATION</scope>
    <source>
        <tissue evidence="3">Fruit stalk</tissue>
    </source>
</reference>
<feature type="compositionally biased region" description="Basic and acidic residues" evidence="1">
    <location>
        <begin position="415"/>
        <end position="443"/>
    </location>
</feature>
<organism evidence="2 3">
    <name type="scientific">Durio zibethinus</name>
    <name type="common">Durian</name>
    <dbReference type="NCBI Taxonomy" id="66656"/>
    <lineage>
        <taxon>Eukaryota</taxon>
        <taxon>Viridiplantae</taxon>
        <taxon>Streptophyta</taxon>
        <taxon>Embryophyta</taxon>
        <taxon>Tracheophyta</taxon>
        <taxon>Spermatophyta</taxon>
        <taxon>Magnoliopsida</taxon>
        <taxon>eudicotyledons</taxon>
        <taxon>Gunneridae</taxon>
        <taxon>Pentapetalae</taxon>
        <taxon>rosids</taxon>
        <taxon>malvids</taxon>
        <taxon>Malvales</taxon>
        <taxon>Malvaceae</taxon>
        <taxon>Helicteroideae</taxon>
        <taxon>Durio</taxon>
    </lineage>
</organism>
<gene>
    <name evidence="3" type="primary">LOC111299499</name>
</gene>
<evidence type="ECO:0000313" key="2">
    <source>
        <dbReference type="Proteomes" id="UP000515121"/>
    </source>
</evidence>
<feature type="compositionally biased region" description="Basic and acidic residues" evidence="1">
    <location>
        <begin position="197"/>
        <end position="213"/>
    </location>
</feature>
<proteinExistence type="predicted"/>
<dbReference type="Proteomes" id="UP000515121">
    <property type="component" value="Unplaced"/>
</dbReference>
<name>A0A6P5ZD96_DURZI</name>
<evidence type="ECO:0000313" key="3">
    <source>
        <dbReference type="RefSeq" id="XP_022750450.1"/>
    </source>
</evidence>
<protein>
    <submittedName>
        <fullName evidence="3">Uncharacterized protein LOC111299499</fullName>
    </submittedName>
</protein>
<dbReference type="GeneID" id="111299499"/>
<sequence length="450" mass="51270">MHNLLCSFCCVFEQMHMLTQRQPINHPGNQRRARLLVLELEPHKTGLVEAGNQSPLGRRKPKNRFFRRWFNIQFSALHWLETDGLREDGKKKHFVNSYQPSSSQLPTLSHLHIEEILRGAKKLNQILRGCSNGFNFDRYSIEIGRELLKGAIDLEESLRILVDLQEGSEHLITPQRKSLITLPEEDEDDDENTVKIADQKQLDRPRFSFDRPSRNYNDIQEVAGTDLKLRLKVLAASNSHSNKRSVSYGPDIKSITAFSEQNHSSSLQSKQEKSRIPNVITKLMGFNELPGNLDSKVTTKESGKQKVEGIITKKPARESTKKAEQRTKDSATLVLPPVKKKATLARNIPLIQDTVISKAGKTLTNRNGSTRISIHDKLPPQKGLEDIKLATSSRKAAIKIDKQQNDIAQLNHNSESIKDIQEKGRKQDSIKHREQKALKEVKSRNQFSRR</sequence>
<keyword evidence="2" id="KW-1185">Reference proteome</keyword>